<dbReference type="InterPro" id="IPR002559">
    <property type="entry name" value="Transposase_11"/>
</dbReference>
<accession>A0A964RT45</accession>
<feature type="domain" description="Transposase IS4-like" evidence="1">
    <location>
        <begin position="113"/>
        <end position="223"/>
    </location>
</feature>
<evidence type="ECO:0000313" key="2">
    <source>
        <dbReference type="EMBL" id="MVX67454.1"/>
    </source>
</evidence>
<comment type="caution">
    <text evidence="2">The sequence shown here is derived from an EMBL/GenBank/DDBJ whole genome shotgun (WGS) entry which is preliminary data.</text>
</comment>
<dbReference type="Proteomes" id="UP000656077">
    <property type="component" value="Unassembled WGS sequence"/>
</dbReference>
<dbReference type="AlphaFoldDB" id="A0A964RT45"/>
<dbReference type="Pfam" id="PF01609">
    <property type="entry name" value="DDE_Tnp_1"/>
    <property type="match status" value="1"/>
</dbReference>
<dbReference type="RefSeq" id="WP_160361838.1">
    <property type="nucleotide sequence ID" value="NZ_WSRQ01000172.1"/>
</dbReference>
<reference evidence="2" key="1">
    <citation type="submission" date="2019-12" db="EMBL/GenBank/DDBJ databases">
        <title>Microbes associate with the intestines of laboratory mice.</title>
        <authorList>
            <person name="Navarre W."/>
            <person name="Wong E."/>
        </authorList>
    </citation>
    <scope>NUCLEOTIDE SEQUENCE</scope>
    <source>
        <strain evidence="2">NM79_F5</strain>
    </source>
</reference>
<protein>
    <submittedName>
        <fullName evidence="2">Transposase</fullName>
    </submittedName>
</protein>
<organism evidence="2 3">
    <name type="scientific">Clostridium chromiireducens</name>
    <dbReference type="NCBI Taxonomy" id="225345"/>
    <lineage>
        <taxon>Bacteria</taxon>
        <taxon>Bacillati</taxon>
        <taxon>Bacillota</taxon>
        <taxon>Clostridia</taxon>
        <taxon>Eubacteriales</taxon>
        <taxon>Clostridiaceae</taxon>
        <taxon>Clostridium</taxon>
    </lineage>
</organism>
<dbReference type="GO" id="GO:0003677">
    <property type="term" value="F:DNA binding"/>
    <property type="evidence" value="ECO:0007669"/>
    <property type="project" value="InterPro"/>
</dbReference>
<dbReference type="GO" id="GO:0006313">
    <property type="term" value="P:DNA transposition"/>
    <property type="evidence" value="ECO:0007669"/>
    <property type="project" value="InterPro"/>
</dbReference>
<dbReference type="EMBL" id="WSRQ01000172">
    <property type="protein sequence ID" value="MVX67454.1"/>
    <property type="molecule type" value="Genomic_DNA"/>
</dbReference>
<evidence type="ECO:0000259" key="1">
    <source>
        <dbReference type="Pfam" id="PF01609"/>
    </source>
</evidence>
<evidence type="ECO:0000313" key="3">
    <source>
        <dbReference type="Proteomes" id="UP000656077"/>
    </source>
</evidence>
<gene>
    <name evidence="2" type="ORF">GKZ28_28035</name>
</gene>
<dbReference type="InterPro" id="IPR012337">
    <property type="entry name" value="RNaseH-like_sf"/>
</dbReference>
<sequence length="231" mass="27250">MKKINYLKEGIRITSLLIDDIIFLFEFRMKDTYFTRTGRSKMSFKNIILFMINFVKKTLQLELDDFSKIASTPNITKQAFSQARQKVSPKAFIHMLNQVNKWYYKDIPFEKYSEYRLLAIDGTVLEVNNTEELRNEFGYIENQNKKVARARASALYDVENDMIISSKLTHYRCGEREIAENLIDQMVNLGSYNDLILFDRGYPSKDFITFIESRKLKYLMRVSSGFLRVVV</sequence>
<dbReference type="GO" id="GO:0004803">
    <property type="term" value="F:transposase activity"/>
    <property type="evidence" value="ECO:0007669"/>
    <property type="project" value="InterPro"/>
</dbReference>
<proteinExistence type="predicted"/>
<name>A0A964RT45_9CLOT</name>
<feature type="non-terminal residue" evidence="2">
    <location>
        <position position="231"/>
    </location>
</feature>
<dbReference type="SUPFAM" id="SSF53098">
    <property type="entry name" value="Ribonuclease H-like"/>
    <property type="match status" value="1"/>
</dbReference>